<evidence type="ECO:0000256" key="3">
    <source>
        <dbReference type="ARBA" id="ARBA00022475"/>
    </source>
</evidence>
<evidence type="ECO:0000259" key="8">
    <source>
        <dbReference type="Pfam" id="PF00528"/>
    </source>
</evidence>
<evidence type="ECO:0000256" key="7">
    <source>
        <dbReference type="SAM" id="Phobius"/>
    </source>
</evidence>
<comment type="subcellular location">
    <subcellularLocation>
        <location evidence="1">Cell membrane</location>
        <topology evidence="1">Multi-pass membrane protein</topology>
    </subcellularLocation>
</comment>
<dbReference type="PANTHER" id="PTHR30465">
    <property type="entry name" value="INNER MEMBRANE ABC TRANSPORTER"/>
    <property type="match status" value="1"/>
</dbReference>
<feature type="transmembrane region" description="Helical" evidence="7">
    <location>
        <begin position="84"/>
        <end position="111"/>
    </location>
</feature>
<feature type="transmembrane region" description="Helical" evidence="7">
    <location>
        <begin position="131"/>
        <end position="149"/>
    </location>
</feature>
<feature type="transmembrane region" description="Helical" evidence="7">
    <location>
        <begin position="21"/>
        <end position="40"/>
    </location>
</feature>
<dbReference type="SUPFAM" id="SSF161098">
    <property type="entry name" value="MetI-like"/>
    <property type="match status" value="1"/>
</dbReference>
<dbReference type="Gene3D" id="1.10.3720.10">
    <property type="entry name" value="MetI-like"/>
    <property type="match status" value="1"/>
</dbReference>
<dbReference type="Pfam" id="PF00528">
    <property type="entry name" value="BPD_transp_1"/>
    <property type="match status" value="1"/>
</dbReference>
<dbReference type="EMBL" id="NSGH01000005">
    <property type="protein sequence ID" value="PBB06282.1"/>
    <property type="molecule type" value="Genomic_DNA"/>
</dbReference>
<organism evidence="9 10">
    <name type="scientific">Salimicrobium humidisoli</name>
    <dbReference type="NCBI Taxonomy" id="2029857"/>
    <lineage>
        <taxon>Bacteria</taxon>
        <taxon>Bacillati</taxon>
        <taxon>Bacillota</taxon>
        <taxon>Bacilli</taxon>
        <taxon>Bacillales</taxon>
        <taxon>Bacillaceae</taxon>
        <taxon>Salimicrobium</taxon>
    </lineage>
</organism>
<reference evidence="9 10" key="1">
    <citation type="submission" date="2017-08" db="EMBL/GenBank/DDBJ databases">
        <title>Salimicrobium alkalisoli sp. nov., isolated from saline alkaline soil.</title>
        <authorList>
            <person name="Zhang G."/>
            <person name="Xiong Q."/>
        </authorList>
    </citation>
    <scope>NUCLEOTIDE SEQUENCE [LARGE SCALE GENOMIC DNA]</scope>
    <source>
        <strain evidence="9 10">WN024</strain>
    </source>
</reference>
<evidence type="ECO:0000256" key="5">
    <source>
        <dbReference type="ARBA" id="ARBA00022989"/>
    </source>
</evidence>
<comment type="caution">
    <text evidence="9">The sequence shown here is derived from an EMBL/GenBank/DDBJ whole genome shotgun (WGS) entry which is preliminary data.</text>
</comment>
<keyword evidence="4 7" id="KW-0812">Transmembrane</keyword>
<feature type="transmembrane region" description="Helical" evidence="7">
    <location>
        <begin position="227"/>
        <end position="247"/>
    </location>
</feature>
<evidence type="ECO:0000256" key="2">
    <source>
        <dbReference type="ARBA" id="ARBA00022448"/>
    </source>
</evidence>
<protein>
    <recommendedName>
        <fullName evidence="8">ABC transmembrane type-1 domain-containing protein</fullName>
    </recommendedName>
</protein>
<evidence type="ECO:0000256" key="6">
    <source>
        <dbReference type="ARBA" id="ARBA00023136"/>
    </source>
</evidence>
<evidence type="ECO:0000313" key="9">
    <source>
        <dbReference type="EMBL" id="PBB06282.1"/>
    </source>
</evidence>
<dbReference type="PANTHER" id="PTHR30465:SF44">
    <property type="entry name" value="ABC-TYPE DIPEPTIDE_OLIGOPEPTIDE TRANSPORT SYSTEM, PERMEASE COMPONENT"/>
    <property type="match status" value="1"/>
</dbReference>
<keyword evidence="10" id="KW-1185">Reference proteome</keyword>
<accession>A0ABX4HST1</accession>
<proteinExistence type="predicted"/>
<feature type="transmembrane region" description="Helical" evidence="7">
    <location>
        <begin position="267"/>
        <end position="290"/>
    </location>
</feature>
<feature type="domain" description="ABC transmembrane type-1" evidence="8">
    <location>
        <begin position="105"/>
        <end position="265"/>
    </location>
</feature>
<keyword evidence="6 7" id="KW-0472">Membrane</keyword>
<sequence>MDGQVSFLAWKSYLMHECIKPLFLIVGVLLISVSPLFMSVEGFVWPGLEKIAGIFGQLMSPESLVYIHPESGEERSLFPVIFKAFASSVTVLGTALVVSLSLALLGTLMLWRAPKRIYQLSLSFTSILQSIPDVVFVVASQMFLVWLYVETGTTFIKLAGAGEGEAVLAPALVLSILPTIYFFQSMLSLVEEEKEKPYYEMAVSKGLPKTFILLTHIMRNMLVRLSYQAKFLISIMVSNLLIVEYLFENFGMASFLLTYSQPPVFFVTALLFFGPVYLVLKIVELTLYFFTRQEVSL</sequence>
<evidence type="ECO:0000256" key="1">
    <source>
        <dbReference type="ARBA" id="ARBA00004651"/>
    </source>
</evidence>
<keyword evidence="5 7" id="KW-1133">Transmembrane helix</keyword>
<evidence type="ECO:0000313" key="10">
    <source>
        <dbReference type="Proteomes" id="UP000217561"/>
    </source>
</evidence>
<feature type="transmembrane region" description="Helical" evidence="7">
    <location>
        <begin position="169"/>
        <end position="190"/>
    </location>
</feature>
<dbReference type="InterPro" id="IPR000515">
    <property type="entry name" value="MetI-like"/>
</dbReference>
<evidence type="ECO:0000256" key="4">
    <source>
        <dbReference type="ARBA" id="ARBA00022692"/>
    </source>
</evidence>
<dbReference type="Proteomes" id="UP000217561">
    <property type="component" value="Unassembled WGS sequence"/>
</dbReference>
<keyword evidence="2" id="KW-0813">Transport</keyword>
<gene>
    <name evidence="9" type="ORF">CKW00_04435</name>
</gene>
<name>A0ABX4HST1_9BACI</name>
<keyword evidence="3" id="KW-1003">Cell membrane</keyword>
<dbReference type="InterPro" id="IPR035906">
    <property type="entry name" value="MetI-like_sf"/>
</dbReference>